<dbReference type="PANTHER" id="PTHR47324">
    <property type="entry name" value="PROTEIN IRG-7-RELATED"/>
    <property type="match status" value="1"/>
</dbReference>
<organism evidence="8 9">
    <name type="scientific">Caenorhabditis bovis</name>
    <dbReference type="NCBI Taxonomy" id="2654633"/>
    <lineage>
        <taxon>Eukaryota</taxon>
        <taxon>Metazoa</taxon>
        <taxon>Ecdysozoa</taxon>
        <taxon>Nematoda</taxon>
        <taxon>Chromadorea</taxon>
        <taxon>Rhabditida</taxon>
        <taxon>Rhabditina</taxon>
        <taxon>Rhabditomorpha</taxon>
        <taxon>Rhabditoidea</taxon>
        <taxon>Rhabditidae</taxon>
        <taxon>Peloderinae</taxon>
        <taxon>Caenorhabditis</taxon>
    </lineage>
</organism>
<dbReference type="EMBL" id="CADEPM010000004">
    <property type="protein sequence ID" value="CAB3404519.1"/>
    <property type="molecule type" value="Genomic_DNA"/>
</dbReference>
<dbReference type="Gene3D" id="2.10.25.10">
    <property type="entry name" value="Laminin"/>
    <property type="match status" value="1"/>
</dbReference>
<dbReference type="InterPro" id="IPR056861">
    <property type="entry name" value="HMCN1-like_VWA"/>
</dbReference>
<reference evidence="8 9" key="1">
    <citation type="submission" date="2020-04" db="EMBL/GenBank/DDBJ databases">
        <authorList>
            <person name="Laetsch R D."/>
            <person name="Stevens L."/>
            <person name="Kumar S."/>
            <person name="Blaxter L. M."/>
        </authorList>
    </citation>
    <scope>NUCLEOTIDE SEQUENCE [LARGE SCALE GENOMIC DNA]</scope>
</reference>
<evidence type="ECO:0000313" key="8">
    <source>
        <dbReference type="EMBL" id="CAB3404519.1"/>
    </source>
</evidence>
<feature type="chain" id="PRO_5035714651" description="EGF-like domain-containing protein" evidence="5">
    <location>
        <begin position="19"/>
        <end position="1061"/>
    </location>
</feature>
<dbReference type="InterPro" id="IPR053295">
    <property type="entry name" value="Innate_immunity_reg"/>
</dbReference>
<evidence type="ECO:0000313" key="9">
    <source>
        <dbReference type="Proteomes" id="UP000494206"/>
    </source>
</evidence>
<protein>
    <recommendedName>
        <fullName evidence="6 7">EGF-like domain-containing protein</fullName>
    </recommendedName>
</protein>
<dbReference type="PROSITE" id="PS00022">
    <property type="entry name" value="EGF_1"/>
    <property type="match status" value="2"/>
</dbReference>
<dbReference type="PANTHER" id="PTHR47324:SF4">
    <property type="entry name" value="EGF-LIKE DOMAIN-CONTAINING PROTEIN"/>
    <property type="match status" value="1"/>
</dbReference>
<evidence type="ECO:0000256" key="3">
    <source>
        <dbReference type="ARBA" id="ARBA00022729"/>
    </source>
</evidence>
<comment type="caution">
    <text evidence="8">The sequence shown here is derived from an EMBL/GenBank/DDBJ whole genome shotgun (WGS) entry which is preliminary data.</text>
</comment>
<feature type="domain" description="EGF-like" evidence="6">
    <location>
        <begin position="35"/>
        <end position="46"/>
    </location>
</feature>
<proteinExistence type="predicted"/>
<feature type="region of interest" description="Disordered" evidence="4">
    <location>
        <begin position="1011"/>
        <end position="1030"/>
    </location>
</feature>
<feature type="signal peptide" evidence="5">
    <location>
        <begin position="1"/>
        <end position="18"/>
    </location>
</feature>
<dbReference type="Proteomes" id="UP000494206">
    <property type="component" value="Unassembled WGS sequence"/>
</dbReference>
<name>A0A8S1F216_9PELO</name>
<evidence type="ECO:0000259" key="7">
    <source>
        <dbReference type="PROSITE" id="PS01186"/>
    </source>
</evidence>
<gene>
    <name evidence="8" type="ORF">CBOVIS_LOCUS6839</name>
</gene>
<evidence type="ECO:0000256" key="5">
    <source>
        <dbReference type="SAM" id="SignalP"/>
    </source>
</evidence>
<keyword evidence="9" id="KW-1185">Reference proteome</keyword>
<keyword evidence="3 5" id="KW-0732">Signal</keyword>
<evidence type="ECO:0000256" key="4">
    <source>
        <dbReference type="SAM" id="MobiDB-lite"/>
    </source>
</evidence>
<evidence type="ECO:0000259" key="6">
    <source>
        <dbReference type="PROSITE" id="PS00022"/>
    </source>
</evidence>
<dbReference type="OrthoDB" id="5851513at2759"/>
<dbReference type="Pfam" id="PF25106">
    <property type="entry name" value="VWA_4"/>
    <property type="match status" value="1"/>
</dbReference>
<comment type="subcellular location">
    <subcellularLocation>
        <location evidence="1">Secreted</location>
    </subcellularLocation>
</comment>
<dbReference type="InterPro" id="IPR000742">
    <property type="entry name" value="EGF"/>
</dbReference>
<evidence type="ECO:0000256" key="2">
    <source>
        <dbReference type="ARBA" id="ARBA00022525"/>
    </source>
</evidence>
<keyword evidence="2" id="KW-0964">Secreted</keyword>
<feature type="domain" description="EGF-like" evidence="6 7">
    <location>
        <begin position="989"/>
        <end position="1000"/>
    </location>
</feature>
<accession>A0A8S1F216</accession>
<evidence type="ECO:0000256" key="1">
    <source>
        <dbReference type="ARBA" id="ARBA00004613"/>
    </source>
</evidence>
<dbReference type="AlphaFoldDB" id="A0A8S1F216"/>
<sequence>MHTLQFLTFLAVTGFVASDVAKCLNHGTPLNATDCVCPEFVSGKLCEHTRCPRFGIADKNRCTCPPGWFAPRCGIRRCRPPVDENMDFHKRSLIIVFNTKTTMLEQKNALVSSFNKMLDEITTNQATRVKENFVNYIFYGFVKKGDSINVTEFLLEDSTEFLEKIKNIELQDGDDTQPVLVSAYNAQQTYGETRPNSVLLVFTDSPASDATPLSYHFEDGTQEQLTMQNIILWRHKLAFLLSLPDGVDRTSDAVDVYRRIAMTAHGDSFFVKNGNETSEILTEVIGMYYHPENINIAYGITGSRIIEPTRDTDNQFVFILITFDPTDPNNKQLPSIENGNLYSEGRNHRLYFSFNDPSIKIVADFQTQYNYRIFLQSDYVILSELSSDSEIDLGNFMVTQGVPKWVTSKVFGFPPFDTISYHMESSTNEVVREEYYGSLRPQKDCTFDYTFDVWQDTSTCIPGPLTNVVRLYYGNTYKQRVIASYCDIVSHTKHIPQHYVKPASVLLELSAAESHDDSLSTCDSKYIPAINDARMNEPNQYIFVLERHSGNAEIYKTLSREIEQIIDFIKPSTETAHTKEFTLIVHCDQESRVVLSSYNPKVFIKLFREKVDSLKLFDNLDHTMGLMSIIQAQKINILPLAQIFYFTNQQVTDLSDIGRNWDVVDKDTEFNFFSISNGTISNALYLPLQLQIVQRQSGGRLIPIKTEDSLIPLFADITTGATALTTDSEKFDCSVQEYSAELYVEKDADAVIIQLTGAGLKNIRIQDSSQQEINMTSFIRYKSENVVILRIDFEKNHQNHGIWQVVMGTNQGGCQVTARIKTSKGVILGFTSSPTDDAATTQIFSMRQNTQFNRAIYAVVRSRTDYSAVPTTIEIQTINQERFDLPATDSHLTMSPRDNSSCSFNYISNPVNVPKTQMTLWILRGINENKEFEIRRMYYYVQHLPADTSVCHGGQVNEFGQCKCPDRYTGEYCWDRICAEGATLAYGICFCAPGYMGDFCETELLVNSTSTTVSPGPSVGTTPSHIETTTKSTSKTNLLSAVTSMTVDGYDNGKVIARIRV</sequence>
<dbReference type="PROSITE" id="PS01186">
    <property type="entry name" value="EGF_2"/>
    <property type="match status" value="1"/>
</dbReference>